<dbReference type="InterPro" id="IPR024185">
    <property type="entry name" value="FTHF_cligase-like_sf"/>
</dbReference>
<evidence type="ECO:0000256" key="2">
    <source>
        <dbReference type="ARBA" id="ARBA00022741"/>
    </source>
</evidence>
<dbReference type="GO" id="GO:0005524">
    <property type="term" value="F:ATP binding"/>
    <property type="evidence" value="ECO:0007669"/>
    <property type="project" value="UniProtKB-KW"/>
</dbReference>
<dbReference type="GO" id="GO:0046872">
    <property type="term" value="F:metal ion binding"/>
    <property type="evidence" value="ECO:0007669"/>
    <property type="project" value="UniProtKB-KW"/>
</dbReference>
<keyword evidence="5" id="KW-0479">Metal-binding</keyword>
<dbReference type="EC" id="6.3.3.2" evidence="5"/>
<evidence type="ECO:0000313" key="7">
    <source>
        <dbReference type="Proteomes" id="UP000766246"/>
    </source>
</evidence>
<feature type="binding site" evidence="4">
    <location>
        <begin position="145"/>
        <end position="153"/>
    </location>
    <ligand>
        <name>ATP</name>
        <dbReference type="ChEBI" id="CHEBI:30616"/>
    </ligand>
</feature>
<dbReference type="EMBL" id="SVER01000020">
    <property type="protein sequence ID" value="MBE5919920.1"/>
    <property type="molecule type" value="Genomic_DNA"/>
</dbReference>
<comment type="similarity">
    <text evidence="1 5">Belongs to the 5-formyltetrahydrofolate cyclo-ligase family.</text>
</comment>
<comment type="caution">
    <text evidence="6">The sequence shown here is derived from an EMBL/GenBank/DDBJ whole genome shotgun (WGS) entry which is preliminary data.</text>
</comment>
<dbReference type="PIRSF" id="PIRSF006806">
    <property type="entry name" value="FTHF_cligase"/>
    <property type="match status" value="1"/>
</dbReference>
<dbReference type="Gene3D" id="3.40.50.10420">
    <property type="entry name" value="NagB/RpiA/CoA transferase-like"/>
    <property type="match status" value="1"/>
</dbReference>
<dbReference type="AlphaFoldDB" id="A0A927YLQ9"/>
<dbReference type="PANTHER" id="PTHR23407">
    <property type="entry name" value="ATPASE INHIBITOR/5-FORMYLTETRAHYDROFOLATE CYCLO-LIGASE"/>
    <property type="match status" value="1"/>
</dbReference>
<feature type="binding site" evidence="4">
    <location>
        <position position="59"/>
    </location>
    <ligand>
        <name>substrate</name>
    </ligand>
</feature>
<evidence type="ECO:0000256" key="4">
    <source>
        <dbReference type="PIRSR" id="PIRSR006806-1"/>
    </source>
</evidence>
<protein>
    <recommendedName>
        <fullName evidence="5">5-formyltetrahydrofolate cyclo-ligase</fullName>
        <ecNumber evidence="5">6.3.3.2</ecNumber>
    </recommendedName>
</protein>
<evidence type="ECO:0000256" key="1">
    <source>
        <dbReference type="ARBA" id="ARBA00010638"/>
    </source>
</evidence>
<reference evidence="6" key="1">
    <citation type="submission" date="2019-04" db="EMBL/GenBank/DDBJ databases">
        <title>Evolution of Biomass-Degrading Anaerobic Consortia Revealed by Metagenomics.</title>
        <authorList>
            <person name="Peng X."/>
        </authorList>
    </citation>
    <scope>NUCLEOTIDE SEQUENCE</scope>
    <source>
        <strain evidence="6">SIG311</strain>
    </source>
</reference>
<name>A0A927YLQ9_9FIRM</name>
<dbReference type="InterPro" id="IPR037171">
    <property type="entry name" value="NagB/RpiA_transferase-like"/>
</dbReference>
<evidence type="ECO:0000313" key="6">
    <source>
        <dbReference type="EMBL" id="MBE5919920.1"/>
    </source>
</evidence>
<sequence>MEVNQSKDLRNIHKKLRNDMSDMEHKIKSADIVKNTLALLESDFKGANIFLCYYPFGSEVDLLPLYENLLNKGKTLYFPVSDVKNHKLHFYKISHLRSDFVKGAYDIMEPRCDLGIFDYQNIILNQSNKIICITPGLVFDRAFNRIGYGAGFYDRFLEDKNLVKIAMCFSNQLRTSIPTCEHDVKMNIIVTEDEVLKGDRL</sequence>
<dbReference type="PANTHER" id="PTHR23407:SF1">
    <property type="entry name" value="5-FORMYLTETRAHYDROFOLATE CYCLO-LIGASE"/>
    <property type="match status" value="1"/>
</dbReference>
<evidence type="ECO:0000256" key="5">
    <source>
        <dbReference type="RuleBase" id="RU361279"/>
    </source>
</evidence>
<dbReference type="Proteomes" id="UP000766246">
    <property type="component" value="Unassembled WGS sequence"/>
</dbReference>
<keyword evidence="3 4" id="KW-0067">ATP-binding</keyword>
<evidence type="ECO:0000256" key="3">
    <source>
        <dbReference type="ARBA" id="ARBA00022840"/>
    </source>
</evidence>
<keyword evidence="2 4" id="KW-0547">Nucleotide-binding</keyword>
<comment type="catalytic activity">
    <reaction evidence="5">
        <text>(6S)-5-formyl-5,6,7,8-tetrahydrofolate + ATP = (6R)-5,10-methenyltetrahydrofolate + ADP + phosphate</text>
        <dbReference type="Rhea" id="RHEA:10488"/>
        <dbReference type="ChEBI" id="CHEBI:30616"/>
        <dbReference type="ChEBI" id="CHEBI:43474"/>
        <dbReference type="ChEBI" id="CHEBI:57455"/>
        <dbReference type="ChEBI" id="CHEBI:57457"/>
        <dbReference type="ChEBI" id="CHEBI:456216"/>
        <dbReference type="EC" id="6.3.3.2"/>
    </reaction>
</comment>
<gene>
    <name evidence="6" type="ORF">E7272_08745</name>
</gene>
<organism evidence="6 7">
    <name type="scientific">Pseudobutyrivibrio ruminis</name>
    <dbReference type="NCBI Taxonomy" id="46206"/>
    <lineage>
        <taxon>Bacteria</taxon>
        <taxon>Bacillati</taxon>
        <taxon>Bacillota</taxon>
        <taxon>Clostridia</taxon>
        <taxon>Lachnospirales</taxon>
        <taxon>Lachnospiraceae</taxon>
        <taxon>Pseudobutyrivibrio</taxon>
    </lineage>
</organism>
<dbReference type="NCBIfam" id="TIGR02727">
    <property type="entry name" value="MTHFS_bact"/>
    <property type="match status" value="1"/>
</dbReference>
<proteinExistence type="inferred from homology"/>
<keyword evidence="6" id="KW-0436">Ligase</keyword>
<accession>A0A927YLQ9</accession>
<dbReference type="InterPro" id="IPR002698">
    <property type="entry name" value="FTHF_cligase"/>
</dbReference>
<dbReference type="GO" id="GO:0009396">
    <property type="term" value="P:folic acid-containing compound biosynthetic process"/>
    <property type="evidence" value="ECO:0007669"/>
    <property type="project" value="TreeGrafter"/>
</dbReference>
<dbReference type="GO" id="GO:0035999">
    <property type="term" value="P:tetrahydrofolate interconversion"/>
    <property type="evidence" value="ECO:0007669"/>
    <property type="project" value="TreeGrafter"/>
</dbReference>
<comment type="cofactor">
    <cofactor evidence="5">
        <name>Mg(2+)</name>
        <dbReference type="ChEBI" id="CHEBI:18420"/>
    </cofactor>
</comment>
<keyword evidence="5" id="KW-0460">Magnesium</keyword>
<dbReference type="SUPFAM" id="SSF100950">
    <property type="entry name" value="NagB/RpiA/CoA transferase-like"/>
    <property type="match status" value="1"/>
</dbReference>
<dbReference type="GO" id="GO:0030272">
    <property type="term" value="F:5-formyltetrahydrofolate cyclo-ligase activity"/>
    <property type="evidence" value="ECO:0007669"/>
    <property type="project" value="UniProtKB-EC"/>
</dbReference>
<dbReference type="Pfam" id="PF01812">
    <property type="entry name" value="5-FTHF_cyc-lig"/>
    <property type="match status" value="1"/>
</dbReference>